<accession>A0A5N6X1K2</accession>
<proteinExistence type="predicted"/>
<evidence type="ECO:0000313" key="2">
    <source>
        <dbReference type="Proteomes" id="UP000325945"/>
    </source>
</evidence>
<reference evidence="2" key="1">
    <citation type="submission" date="2019-04" db="EMBL/GenBank/DDBJ databases">
        <title>Friends and foes A comparative genomics studyof 23 Aspergillus species from section Flavi.</title>
        <authorList>
            <consortium name="DOE Joint Genome Institute"/>
            <person name="Kjaerbolling I."/>
            <person name="Vesth T."/>
            <person name="Frisvad J.C."/>
            <person name="Nybo J.L."/>
            <person name="Theobald S."/>
            <person name="Kildgaard S."/>
            <person name="Isbrandt T."/>
            <person name="Kuo A."/>
            <person name="Sato A."/>
            <person name="Lyhne E.K."/>
            <person name="Kogle M.E."/>
            <person name="Wiebenga A."/>
            <person name="Kun R.S."/>
            <person name="Lubbers R.J."/>
            <person name="Makela M.R."/>
            <person name="Barry K."/>
            <person name="Chovatia M."/>
            <person name="Clum A."/>
            <person name="Daum C."/>
            <person name="Haridas S."/>
            <person name="He G."/>
            <person name="LaButti K."/>
            <person name="Lipzen A."/>
            <person name="Mondo S."/>
            <person name="Riley R."/>
            <person name="Salamov A."/>
            <person name="Simmons B.A."/>
            <person name="Magnuson J.K."/>
            <person name="Henrissat B."/>
            <person name="Mortensen U.H."/>
            <person name="Larsen T.O."/>
            <person name="Devries R.P."/>
            <person name="Grigoriev I.V."/>
            <person name="Machida M."/>
            <person name="Baker S.E."/>
            <person name="Andersen M.R."/>
        </authorList>
    </citation>
    <scope>NUCLEOTIDE SEQUENCE [LARGE SCALE GENOMIC DNA]</scope>
    <source>
        <strain evidence="2">CBS 130017</strain>
    </source>
</reference>
<keyword evidence="2" id="KW-1185">Reference proteome</keyword>
<dbReference type="Proteomes" id="UP000325945">
    <property type="component" value="Unassembled WGS sequence"/>
</dbReference>
<sequence>MAVPGIVMRLSETPERPVLPFPDVEAAYILRANDGGTPSFNTVYFLSDITPVLSTPEYYNTDLRTHNTESASLSWKVCAYINGRDRLNGTNSSEPTPHVPLKAPVAGSIMVANGSTPRADKEQDYHDWYDHEHGQKLTLVPGWNAARRYGLVKVYGEVGAAKFYGLNFYDEVNGLGGPEWKAGVTEWTLRIRSNAAKPNIRRKLCAVLA</sequence>
<gene>
    <name evidence="1" type="ORF">BDV39DRAFT_205435</name>
</gene>
<name>A0A5N6X1K2_9EURO</name>
<organism evidence="1 2">
    <name type="scientific">Aspergillus sergii</name>
    <dbReference type="NCBI Taxonomy" id="1034303"/>
    <lineage>
        <taxon>Eukaryota</taxon>
        <taxon>Fungi</taxon>
        <taxon>Dikarya</taxon>
        <taxon>Ascomycota</taxon>
        <taxon>Pezizomycotina</taxon>
        <taxon>Eurotiomycetes</taxon>
        <taxon>Eurotiomycetidae</taxon>
        <taxon>Eurotiales</taxon>
        <taxon>Aspergillaceae</taxon>
        <taxon>Aspergillus</taxon>
        <taxon>Aspergillus subgen. Circumdati</taxon>
    </lineage>
</organism>
<evidence type="ECO:0000313" key="1">
    <source>
        <dbReference type="EMBL" id="KAE8327024.1"/>
    </source>
</evidence>
<protein>
    <submittedName>
        <fullName evidence="1">Uncharacterized protein</fullName>
    </submittedName>
</protein>
<dbReference type="EMBL" id="ML741795">
    <property type="protein sequence ID" value="KAE8327024.1"/>
    <property type="molecule type" value="Genomic_DNA"/>
</dbReference>
<dbReference type="AlphaFoldDB" id="A0A5N6X1K2"/>